<keyword evidence="3" id="KW-1185">Reference proteome</keyword>
<reference evidence="2 3" key="1">
    <citation type="submission" date="2020-08" db="EMBL/GenBank/DDBJ databases">
        <title>Genomic Encyclopedia of Type Strains, Phase IV (KMG-IV): sequencing the most valuable type-strain genomes for metagenomic binning, comparative biology and taxonomic classification.</title>
        <authorList>
            <person name="Goeker M."/>
        </authorList>
    </citation>
    <scope>NUCLEOTIDE SEQUENCE [LARGE SCALE GENOMIC DNA]</scope>
    <source>
        <strain evidence="2 3">DSM 106146</strain>
    </source>
</reference>
<dbReference type="AlphaFoldDB" id="A0A7W8H909"/>
<evidence type="ECO:0000313" key="2">
    <source>
        <dbReference type="EMBL" id="MBB5263938.1"/>
    </source>
</evidence>
<evidence type="ECO:0000313" key="3">
    <source>
        <dbReference type="Proteomes" id="UP000543642"/>
    </source>
</evidence>
<feature type="domain" description="Cyclic nucleotide-binding" evidence="1">
    <location>
        <begin position="22"/>
        <end position="138"/>
    </location>
</feature>
<dbReference type="SUPFAM" id="SSF51206">
    <property type="entry name" value="cAMP-binding domain-like"/>
    <property type="match status" value="1"/>
</dbReference>
<proteinExistence type="predicted"/>
<organism evidence="2 3">
    <name type="scientific">Catenibacillus scindens</name>
    <dbReference type="NCBI Taxonomy" id="673271"/>
    <lineage>
        <taxon>Bacteria</taxon>
        <taxon>Bacillati</taxon>
        <taxon>Bacillota</taxon>
        <taxon>Clostridia</taxon>
        <taxon>Lachnospirales</taxon>
        <taxon>Lachnospiraceae</taxon>
        <taxon>Catenibacillus</taxon>
    </lineage>
</organism>
<gene>
    <name evidence="2" type="ORF">HNP82_001043</name>
</gene>
<protein>
    <submittedName>
        <fullName evidence="2">CRP-like cAMP-binding protein</fullName>
    </submittedName>
</protein>
<accession>A0A7W8H909</accession>
<dbReference type="InterPro" id="IPR018490">
    <property type="entry name" value="cNMP-bd_dom_sf"/>
</dbReference>
<dbReference type="Proteomes" id="UP000543642">
    <property type="component" value="Unassembled WGS sequence"/>
</dbReference>
<sequence>MEEMKNRRLLDAYIKKYHIDACFSDISLYYPHMTLARFPRRTFLYTDSEFARYIYFMVEGRYKVYGNVDSGKRILYRFCQAFSILGEMEFILGPEERRDDNSVEMVEDCVALLLDYGEIKNQLRSDPVFLFFMCENLVEKSGYFGNMQLVNNLSSAQEKVARYLKNSSNAAGFFRENQVIAAEQLDISYRHFHRILKKFVENGWLRRVDGGYQILEADIVSLSSREQKTEN</sequence>
<dbReference type="InterPro" id="IPR000595">
    <property type="entry name" value="cNMP-bd_dom"/>
</dbReference>
<name>A0A7W8H909_9FIRM</name>
<dbReference type="Gene3D" id="2.60.120.10">
    <property type="entry name" value="Jelly Rolls"/>
    <property type="match status" value="1"/>
</dbReference>
<evidence type="ECO:0000259" key="1">
    <source>
        <dbReference type="SMART" id="SM00100"/>
    </source>
</evidence>
<comment type="caution">
    <text evidence="2">The sequence shown here is derived from an EMBL/GenBank/DDBJ whole genome shotgun (WGS) entry which is preliminary data.</text>
</comment>
<dbReference type="EMBL" id="JACHFW010000003">
    <property type="protein sequence ID" value="MBB5263938.1"/>
    <property type="molecule type" value="Genomic_DNA"/>
</dbReference>
<dbReference type="InterPro" id="IPR014710">
    <property type="entry name" value="RmlC-like_jellyroll"/>
</dbReference>
<dbReference type="SMART" id="SM00100">
    <property type="entry name" value="cNMP"/>
    <property type="match status" value="1"/>
</dbReference>
<dbReference type="CDD" id="cd00038">
    <property type="entry name" value="CAP_ED"/>
    <property type="match status" value="1"/>
</dbReference>
<dbReference type="RefSeq" id="WP_183772211.1">
    <property type="nucleotide sequence ID" value="NZ_CAWVEG010000019.1"/>
</dbReference>
<dbReference type="Pfam" id="PF00027">
    <property type="entry name" value="cNMP_binding"/>
    <property type="match status" value="1"/>
</dbReference>